<feature type="transmembrane region" description="Helical" evidence="1">
    <location>
        <begin position="25"/>
        <end position="48"/>
    </location>
</feature>
<evidence type="ECO:0000313" key="2">
    <source>
        <dbReference type="EMBL" id="MCI3276946.1"/>
    </source>
</evidence>
<sequence length="214" mass="22616">MAATTLIRGVTWGNSFEVPIQHFPALISVLTAAGAAAAAPWVLSVWLAQERAQKLAEQETSQDGAADFPAMAVTDVVAVWRVIERSGLALSLIVSTSTFNTGALRLALIGSDAIEPDDFPPVFVLGYGAFFAAVLVAILLPLVLTWRTRAFALVEQALPTSGPGLLSEDLLAARARMEAQLHVDVRFLRNPMAILGILSPFATALITTLVPNGG</sequence>
<gene>
    <name evidence="2" type="ORF">MQP27_38360</name>
</gene>
<name>A0ABS9YM76_9ACTN</name>
<feature type="transmembrane region" description="Helical" evidence="1">
    <location>
        <begin position="122"/>
        <end position="144"/>
    </location>
</feature>
<keyword evidence="3" id="KW-1185">Reference proteome</keyword>
<comment type="caution">
    <text evidence="2">The sequence shown here is derived from an EMBL/GenBank/DDBJ whole genome shotgun (WGS) entry which is preliminary data.</text>
</comment>
<feature type="transmembrane region" description="Helical" evidence="1">
    <location>
        <begin position="192"/>
        <end position="210"/>
    </location>
</feature>
<keyword evidence="1" id="KW-1133">Transmembrane helix</keyword>
<protein>
    <recommendedName>
        <fullName evidence="4">Integral membrane protein</fullName>
    </recommendedName>
</protein>
<evidence type="ECO:0000256" key="1">
    <source>
        <dbReference type="SAM" id="Phobius"/>
    </source>
</evidence>
<feature type="transmembrane region" description="Helical" evidence="1">
    <location>
        <begin position="88"/>
        <end position="110"/>
    </location>
</feature>
<reference evidence="2" key="1">
    <citation type="submission" date="2022-03" db="EMBL/GenBank/DDBJ databases">
        <title>Streptomyces 7R015 and 7R016 isolated from Barleria lupulina in Thailand.</title>
        <authorList>
            <person name="Kanchanasin P."/>
            <person name="Phongsopitanun W."/>
            <person name="Tanasupawat S."/>
        </authorList>
    </citation>
    <scope>NUCLEOTIDE SEQUENCE</scope>
    <source>
        <strain evidence="2">7R015</strain>
    </source>
</reference>
<dbReference type="Proteomes" id="UP001165269">
    <property type="component" value="Unassembled WGS sequence"/>
</dbReference>
<dbReference type="EMBL" id="JALDAY010000013">
    <property type="protein sequence ID" value="MCI3276946.1"/>
    <property type="molecule type" value="Genomic_DNA"/>
</dbReference>
<dbReference type="RefSeq" id="WP_242774023.1">
    <property type="nucleotide sequence ID" value="NZ_JALDAY010000013.1"/>
</dbReference>
<proteinExistence type="predicted"/>
<evidence type="ECO:0008006" key="4">
    <source>
        <dbReference type="Google" id="ProtNLM"/>
    </source>
</evidence>
<organism evidence="2 3">
    <name type="scientific">Streptomyces cylindrosporus</name>
    <dbReference type="NCBI Taxonomy" id="2927583"/>
    <lineage>
        <taxon>Bacteria</taxon>
        <taxon>Bacillati</taxon>
        <taxon>Actinomycetota</taxon>
        <taxon>Actinomycetes</taxon>
        <taxon>Kitasatosporales</taxon>
        <taxon>Streptomycetaceae</taxon>
        <taxon>Streptomyces</taxon>
    </lineage>
</organism>
<evidence type="ECO:0000313" key="3">
    <source>
        <dbReference type="Proteomes" id="UP001165269"/>
    </source>
</evidence>
<accession>A0ABS9YM76</accession>
<keyword evidence="1" id="KW-0812">Transmembrane</keyword>
<keyword evidence="1" id="KW-0472">Membrane</keyword>